<dbReference type="GO" id="GO:0008270">
    <property type="term" value="F:zinc ion binding"/>
    <property type="evidence" value="ECO:0007669"/>
    <property type="project" value="InterPro"/>
</dbReference>
<proteinExistence type="predicted"/>
<protein>
    <recommendedName>
        <fullName evidence="2">Peptidase M1 membrane alanine aminopeptidase domain-containing protein</fullName>
    </recommendedName>
</protein>
<dbReference type="Gene3D" id="1.10.390.10">
    <property type="entry name" value="Neutral Protease Domain 2"/>
    <property type="match status" value="1"/>
</dbReference>
<evidence type="ECO:0000259" key="2">
    <source>
        <dbReference type="Pfam" id="PF01433"/>
    </source>
</evidence>
<dbReference type="Pfam" id="PF01433">
    <property type="entry name" value="Peptidase_M1"/>
    <property type="match status" value="1"/>
</dbReference>
<evidence type="ECO:0000313" key="3">
    <source>
        <dbReference type="EMBL" id="NVO32717.1"/>
    </source>
</evidence>
<dbReference type="RefSeq" id="WP_176909586.1">
    <property type="nucleotide sequence ID" value="NZ_JABKAU010000035.1"/>
</dbReference>
<feature type="chain" id="PRO_5030816211" description="Peptidase M1 membrane alanine aminopeptidase domain-containing protein" evidence="1">
    <location>
        <begin position="21"/>
        <end position="414"/>
    </location>
</feature>
<gene>
    <name evidence="3" type="ORF">HW554_15990</name>
</gene>
<dbReference type="SUPFAM" id="SSF55486">
    <property type="entry name" value="Metalloproteases ('zincins'), catalytic domain"/>
    <property type="match status" value="1"/>
</dbReference>
<name>A0A7Y7PS65_9BACT</name>
<comment type="caution">
    <text evidence="3">The sequence shown here is derived from an EMBL/GenBank/DDBJ whole genome shotgun (WGS) entry which is preliminary data.</text>
</comment>
<keyword evidence="4" id="KW-1185">Reference proteome</keyword>
<dbReference type="InterPro" id="IPR027268">
    <property type="entry name" value="Peptidase_M4/M1_CTD_sf"/>
</dbReference>
<reference evidence="3 4" key="1">
    <citation type="submission" date="2020-05" db="EMBL/GenBank/DDBJ databases">
        <title>Hymenobacter terrestris sp. nov. and Hymenobacter lapidiphilus sp. nov., isolated from regoliths in Antarctica.</title>
        <authorList>
            <person name="Sedlacek I."/>
            <person name="Pantucek R."/>
            <person name="Zeman M."/>
            <person name="Holochova P."/>
            <person name="Kralova S."/>
            <person name="Stankova E."/>
            <person name="Sedo O."/>
            <person name="Micenkova L."/>
            <person name="Svec P."/>
            <person name="Gupta V."/>
            <person name="Sood U."/>
            <person name="Korpole U.S."/>
            <person name="Lal R."/>
        </authorList>
    </citation>
    <scope>NUCLEOTIDE SEQUENCE [LARGE SCALE GENOMIC DNA]</scope>
    <source>
        <strain evidence="3 4">P5342</strain>
    </source>
</reference>
<organism evidence="3 4">
    <name type="scientific">Hymenobacter lapidiphilus</name>
    <dbReference type="NCBI Taxonomy" id="2608003"/>
    <lineage>
        <taxon>Bacteria</taxon>
        <taxon>Pseudomonadati</taxon>
        <taxon>Bacteroidota</taxon>
        <taxon>Cytophagia</taxon>
        <taxon>Cytophagales</taxon>
        <taxon>Hymenobacteraceae</taxon>
        <taxon>Hymenobacter</taxon>
    </lineage>
</organism>
<feature type="signal peptide" evidence="1">
    <location>
        <begin position="1"/>
        <end position="20"/>
    </location>
</feature>
<dbReference type="Proteomes" id="UP000565521">
    <property type="component" value="Unassembled WGS sequence"/>
</dbReference>
<feature type="domain" description="Peptidase M1 membrane alanine aminopeptidase" evidence="2">
    <location>
        <begin position="272"/>
        <end position="399"/>
    </location>
</feature>
<accession>A0A7Y7PS65</accession>
<dbReference type="GO" id="GO:0008237">
    <property type="term" value="F:metallopeptidase activity"/>
    <property type="evidence" value="ECO:0007669"/>
    <property type="project" value="InterPro"/>
</dbReference>
<dbReference type="AlphaFoldDB" id="A0A7Y7PS65"/>
<dbReference type="InterPro" id="IPR014782">
    <property type="entry name" value="Peptidase_M1_dom"/>
</dbReference>
<sequence length="414" mass="46580">MKYLFILLLAALGVAAPARAMPFVEVNLQVAPATHSFTCRYRFTLPASDTTSVVRLNLNSHFKLQPVQATQNAQSRITSVQYAGYPHQQIQVRFGPNPRRSRSIELVYTGSISENNYTDQAALFSAHSEWLPFRPYQEYEVLPYQLTVQVPPAYQVRSTPQPDKQKAGRWTFSGTTSAIEFTALVAQQFYQAVSVAGPPITLVKAGVPLTQTDSVTLRQAEVITAFYNRTIGRQDPITRFTILMPGNNSGAYGLLDNATVITYSDFDVARTNELLILAHEISHKWWGYGSFHDETDWLNEAFATYSSLLYLQASGDEAGYQKELDRLAQTTPGTPPLWGFDRYKYEYPMHRRVMYNKGTGILHALRTRIGTEQFLTLLAQSAAKKTSTTVEFLQLVEQIAGPETRGWLLAELKR</sequence>
<dbReference type="EMBL" id="JABKAU010000035">
    <property type="protein sequence ID" value="NVO32717.1"/>
    <property type="molecule type" value="Genomic_DNA"/>
</dbReference>
<evidence type="ECO:0000313" key="4">
    <source>
        <dbReference type="Proteomes" id="UP000565521"/>
    </source>
</evidence>
<evidence type="ECO:0000256" key="1">
    <source>
        <dbReference type="SAM" id="SignalP"/>
    </source>
</evidence>
<keyword evidence="1" id="KW-0732">Signal</keyword>